<dbReference type="Proteomes" id="UP000711047">
    <property type="component" value="Unassembled WGS sequence"/>
</dbReference>
<feature type="domain" description="GmrSD restriction endonucleases N-terminal" evidence="1">
    <location>
        <begin position="10"/>
        <end position="219"/>
    </location>
</feature>
<feature type="domain" description="DUF5655" evidence="3">
    <location>
        <begin position="578"/>
        <end position="677"/>
    </location>
</feature>
<dbReference type="PANTHER" id="PTHR35149:SF2">
    <property type="entry name" value="DUF262 DOMAIN-CONTAINING PROTEIN"/>
    <property type="match status" value="1"/>
</dbReference>
<dbReference type="InterPro" id="IPR011089">
    <property type="entry name" value="GmrSD_C"/>
</dbReference>
<organism evidence="4 5">
    <name type="scientific">Paenibacillus tritici</name>
    <dbReference type="NCBI Taxonomy" id="1873425"/>
    <lineage>
        <taxon>Bacteria</taxon>
        <taxon>Bacillati</taxon>
        <taxon>Bacillota</taxon>
        <taxon>Bacilli</taxon>
        <taxon>Bacillales</taxon>
        <taxon>Paenibacillaceae</taxon>
        <taxon>Paenibacillus</taxon>
    </lineage>
</organism>
<evidence type="ECO:0000313" key="5">
    <source>
        <dbReference type="Proteomes" id="UP000711047"/>
    </source>
</evidence>
<feature type="domain" description="GmrSD restriction endonucleases C-terminal" evidence="2">
    <location>
        <begin position="409"/>
        <end position="537"/>
    </location>
</feature>
<dbReference type="Pfam" id="PF18899">
    <property type="entry name" value="DUF5655"/>
    <property type="match status" value="1"/>
</dbReference>
<accession>A0ABX2DW71</accession>
<name>A0ABX2DW71_9BACL</name>
<dbReference type="InterPro" id="IPR043714">
    <property type="entry name" value="DUF5655"/>
</dbReference>
<sequence>MNAFKSNIFEYMNGIRQYSIPIYQRVYSWGIEQCQRLWADIVMMQKENHEGHFVGSIVRIDEVSAAGFPKAMIIDGQQRLTTLTLLLIALRDFIKNNNTTTEINAAEITDTLLINSYKRDGDRYKLLLTKTDQEMLKKLIESIAPNRESVSKILSNYEFFERQIAKGDLKADEIYQAIGKLQIVDIALDRQYDDPQAIFESLNSTGIDLKDSDLIRNFILMGLPSGRQEFVYNNVWIHMEELFSYGDKAVLMDNFFRDYLTMKLGRLVNQRDVYKEFKLYRNIYWNTKTEELCRDLLAFAKHYADMDSGESSDVQLKSLYIDLKTIGLGVAYPFLMKTHEDCANNIISVTTLLEIVSICVNYALRRSVCSMRTTGLNYMFAVLKNSINESDYLNSVKAFFILQESSKEFPRDKRFIDEFVTQDVYSKKICRFILCKLETWNGHKIVSLDDLSVEHVFPQKPKASEWGVVQKVLLHTVGNLTLAHWADNSSMSNKPFSDKLTISQGYKQSALRLNEYIVEQSEWGETQINERARRLAELAMKVWPYPMLADKELEPYRKLDDSVTQYTFESYGNSDGFTKILFESLNLRILNLGTVISRVFNKQYVAYKLDTNFADVEVQKQRLHIWVNLRFIEVADPKGICRDVSGIGHLGNGDVEVYLDGLNKLDDVMVIIEQAFRKQNAE</sequence>
<dbReference type="Pfam" id="PF07510">
    <property type="entry name" value="GmrSD_C"/>
    <property type="match status" value="1"/>
</dbReference>
<evidence type="ECO:0000313" key="4">
    <source>
        <dbReference type="EMBL" id="NQX48377.1"/>
    </source>
</evidence>
<protein>
    <submittedName>
        <fullName evidence="4">DUF262 domain-containing protein</fullName>
    </submittedName>
</protein>
<evidence type="ECO:0000259" key="3">
    <source>
        <dbReference type="Pfam" id="PF18899"/>
    </source>
</evidence>
<comment type="caution">
    <text evidence="4">The sequence shown here is derived from an EMBL/GenBank/DDBJ whole genome shotgun (WGS) entry which is preliminary data.</text>
</comment>
<evidence type="ECO:0000259" key="2">
    <source>
        <dbReference type="Pfam" id="PF07510"/>
    </source>
</evidence>
<evidence type="ECO:0000259" key="1">
    <source>
        <dbReference type="Pfam" id="PF03235"/>
    </source>
</evidence>
<dbReference type="RefSeq" id="WP_173138420.1">
    <property type="nucleotide sequence ID" value="NZ_JABMKX010000014.1"/>
</dbReference>
<dbReference type="InterPro" id="IPR004919">
    <property type="entry name" value="GmrSD_N"/>
</dbReference>
<gene>
    <name evidence="4" type="ORF">HQN87_23895</name>
</gene>
<keyword evidence="5" id="KW-1185">Reference proteome</keyword>
<dbReference type="EMBL" id="JABMKX010000014">
    <property type="protein sequence ID" value="NQX48377.1"/>
    <property type="molecule type" value="Genomic_DNA"/>
</dbReference>
<reference evidence="4 5" key="1">
    <citation type="submission" date="2020-05" db="EMBL/GenBank/DDBJ databases">
        <title>Paenibacillus glebae, sp. nov., Paenibacillus humi sp. nov., Paenibacillus pedi sp. nov., Paenibacillus terrestris sp. nov. and Paenibacillus terricola sp. nov., isolated from a forest top soil sample.</title>
        <authorList>
            <person name="Qi S."/>
            <person name="Carlier A."/>
            <person name="Cnockaert M."/>
            <person name="Vandamme P."/>
        </authorList>
    </citation>
    <scope>NUCLEOTIDE SEQUENCE [LARGE SCALE GENOMIC DNA]</scope>
    <source>
        <strain evidence="4 5">LMG 29502</strain>
    </source>
</reference>
<dbReference type="PANTHER" id="PTHR35149">
    <property type="entry name" value="SLL5132 PROTEIN"/>
    <property type="match status" value="1"/>
</dbReference>
<proteinExistence type="predicted"/>
<dbReference type="Pfam" id="PF03235">
    <property type="entry name" value="GmrSD_N"/>
    <property type="match status" value="1"/>
</dbReference>